<evidence type="ECO:0000313" key="9">
    <source>
        <dbReference type="EMBL" id="AHG00288.1"/>
    </source>
</evidence>
<keyword evidence="2" id="KW-0645">Protease</keyword>
<dbReference type="InterPro" id="IPR004438">
    <property type="entry name" value="Peptidase_M3B"/>
</dbReference>
<keyword evidence="5" id="KW-0862">Zinc</keyword>
<dbReference type="AlphaFoldDB" id="W0JTG2"/>
<evidence type="ECO:0000256" key="3">
    <source>
        <dbReference type="ARBA" id="ARBA00022723"/>
    </source>
</evidence>
<evidence type="ECO:0000259" key="7">
    <source>
        <dbReference type="Pfam" id="PF01432"/>
    </source>
</evidence>
<dbReference type="OrthoDB" id="275607at2157"/>
<evidence type="ECO:0000313" key="10">
    <source>
        <dbReference type="Proteomes" id="UP000019024"/>
    </source>
</evidence>
<dbReference type="eggNOG" id="arCOG04758">
    <property type="taxonomic scope" value="Archaea"/>
</dbReference>
<organism evidence="9 10">
    <name type="scientific">Halostagnicola larsenii XH-48</name>
    <dbReference type="NCBI Taxonomy" id="797299"/>
    <lineage>
        <taxon>Archaea</taxon>
        <taxon>Methanobacteriati</taxon>
        <taxon>Methanobacteriota</taxon>
        <taxon>Stenosarchaea group</taxon>
        <taxon>Halobacteria</taxon>
        <taxon>Halobacteriales</taxon>
        <taxon>Natrialbaceae</taxon>
        <taxon>Halostagnicola</taxon>
    </lineage>
</organism>
<name>W0JTG2_9EURY</name>
<feature type="domain" description="Oligopeptidase F N-terminal" evidence="8">
    <location>
        <begin position="114"/>
        <end position="183"/>
    </location>
</feature>
<feature type="domain" description="Peptidase M3A/M3B catalytic" evidence="7">
    <location>
        <begin position="204"/>
        <end position="588"/>
    </location>
</feature>
<keyword evidence="6" id="KW-0482">Metalloprotease</keyword>
<dbReference type="GO" id="GO:0004222">
    <property type="term" value="F:metalloendopeptidase activity"/>
    <property type="evidence" value="ECO:0007669"/>
    <property type="project" value="InterPro"/>
</dbReference>
<dbReference type="GO" id="GO:0006518">
    <property type="term" value="P:peptide metabolic process"/>
    <property type="evidence" value="ECO:0007669"/>
    <property type="project" value="TreeGrafter"/>
</dbReference>
<dbReference type="NCBIfam" id="TIGR00181">
    <property type="entry name" value="pepF"/>
    <property type="match status" value="1"/>
</dbReference>
<dbReference type="CDD" id="cd09608">
    <property type="entry name" value="M3B_PepF"/>
    <property type="match status" value="1"/>
</dbReference>
<evidence type="ECO:0000259" key="8">
    <source>
        <dbReference type="Pfam" id="PF08439"/>
    </source>
</evidence>
<dbReference type="SUPFAM" id="SSF55486">
    <property type="entry name" value="Metalloproteases ('zincins'), catalytic domain"/>
    <property type="match status" value="1"/>
</dbReference>
<dbReference type="InterPro" id="IPR001567">
    <property type="entry name" value="Pept_M3A_M3B_dom"/>
</dbReference>
<dbReference type="Gene3D" id="1.20.140.70">
    <property type="entry name" value="Oligopeptidase f, N-terminal domain"/>
    <property type="match status" value="1"/>
</dbReference>
<dbReference type="InterPro" id="IPR045090">
    <property type="entry name" value="Pept_M3A_M3B"/>
</dbReference>
<dbReference type="PATRIC" id="fig|797299.3.peg.2455"/>
<dbReference type="KEGG" id="hlr:HALLA_17260"/>
<dbReference type="HOGENOM" id="CLU_021290_2_0_2"/>
<dbReference type="PANTHER" id="PTHR11804">
    <property type="entry name" value="PROTEASE M3 THIMET OLIGOPEPTIDASE-RELATED"/>
    <property type="match status" value="1"/>
</dbReference>
<gene>
    <name evidence="9" type="ORF">HALLA_17260</name>
</gene>
<dbReference type="Pfam" id="PF08439">
    <property type="entry name" value="Peptidase_M3_N"/>
    <property type="match status" value="1"/>
</dbReference>
<evidence type="ECO:0000256" key="6">
    <source>
        <dbReference type="ARBA" id="ARBA00023049"/>
    </source>
</evidence>
<evidence type="ECO:0000256" key="1">
    <source>
        <dbReference type="ARBA" id="ARBA00001947"/>
    </source>
</evidence>
<dbReference type="InterPro" id="IPR042088">
    <property type="entry name" value="OligoPept_F_C"/>
</dbReference>
<dbReference type="GO" id="GO:0006508">
    <property type="term" value="P:proteolysis"/>
    <property type="evidence" value="ECO:0007669"/>
    <property type="project" value="UniProtKB-KW"/>
</dbReference>
<dbReference type="STRING" id="797299.HALLA_17260"/>
<evidence type="ECO:0000256" key="5">
    <source>
        <dbReference type="ARBA" id="ARBA00022833"/>
    </source>
</evidence>
<comment type="cofactor">
    <cofactor evidence="1">
        <name>Zn(2+)</name>
        <dbReference type="ChEBI" id="CHEBI:29105"/>
    </cofactor>
</comment>
<keyword evidence="4" id="KW-0378">Hydrolase</keyword>
<dbReference type="Gene3D" id="1.10.1370.20">
    <property type="entry name" value="Oligoendopeptidase f, C-terminal domain"/>
    <property type="match status" value="1"/>
</dbReference>
<dbReference type="Gene3D" id="1.10.287.830">
    <property type="entry name" value="putative peptidase helix hairpin domain like"/>
    <property type="match status" value="1"/>
</dbReference>
<accession>W0JTG2</accession>
<dbReference type="RefSeq" id="WP_049953528.1">
    <property type="nucleotide sequence ID" value="NZ_CP007055.1"/>
</dbReference>
<protein>
    <submittedName>
        <fullName evidence="9">Oligopeptidase PepB</fullName>
    </submittedName>
</protein>
<dbReference type="Proteomes" id="UP000019024">
    <property type="component" value="Chromosome"/>
</dbReference>
<dbReference type="GeneID" id="25146154"/>
<evidence type="ECO:0000256" key="4">
    <source>
        <dbReference type="ARBA" id="ARBA00022801"/>
    </source>
</evidence>
<keyword evidence="10" id="KW-1185">Reference proteome</keyword>
<reference evidence="9 10" key="1">
    <citation type="submission" date="2014-01" db="EMBL/GenBank/DDBJ databases">
        <authorList>
            <consortium name="DOE Joint Genome Institute"/>
            <person name="Anderson I."/>
            <person name="Huntemann M."/>
            <person name="Han J."/>
            <person name="Chen A."/>
            <person name="Kyrpides N."/>
            <person name="Mavromatis K."/>
            <person name="Markowitz V."/>
            <person name="Palaniappan K."/>
            <person name="Ivanova N."/>
            <person name="Schaumberg A."/>
            <person name="Pati A."/>
            <person name="Liolios K."/>
            <person name="Nordberg H.P."/>
            <person name="Cantor M.N."/>
            <person name="Hua S.X."/>
            <person name="Woyke T."/>
        </authorList>
    </citation>
    <scope>NUCLEOTIDE SEQUENCE [LARGE SCALE GENOMIC DNA]</scope>
    <source>
        <strain evidence="9 10">XH-48</strain>
    </source>
</reference>
<sequence>MSSVPDRSEIDREYTWDLESIYATDDDWEEAYAAVNDRIEELAAYEGQTTDDAETLLAIFELRNEIMREVSTVAAYARMRRDEDTTNQEYQALTARSQSLAANAQSAASFIEPELQTLTREEFESMTDEQPALDTYDHYVDDVLRMKPHTRSAEVEALLADLSEVTGATGEVYNMLSNADMSFPTVEDSEGDAVEITQSNFTNLLKRPDREFRERVYEGYFDEWAAVRNTVAASYKNSVKADIKTAQARNYDTAREAALDGPNVPVGVYDTLVDSVNDNLDKLHRHAELKREALEVDELRMWDLYMPLTGGEGPDVDYDEATEYVVDAVGPLGEEYQSRVAEGLESRWVDVYENEGKQSGAYSGGTYDTQPFILMNYQDDIASMYTLAHELGHSMHSELTKDEQPYVYSSYEIFVAEVASTVNEALLTNHLLETVDDPAFRKAVLNEFLERVRSTLYRQTLFAEFEHEAHRLEENGEPLTADRLDDLYHGLKESYYEPAHVDERIAREWMRIPHFYRAFYVYQYSTGISAALAIVDGILPDGAGGESDCDAAEDYLEFLRRGSREYPLELLRIAGVDMSTSDPIDRALSTYGDRLDEMAALLE</sequence>
<dbReference type="Pfam" id="PF01432">
    <property type="entry name" value="Peptidase_M3"/>
    <property type="match status" value="1"/>
</dbReference>
<proteinExistence type="predicted"/>
<dbReference type="EMBL" id="CP007055">
    <property type="protein sequence ID" value="AHG00288.1"/>
    <property type="molecule type" value="Genomic_DNA"/>
</dbReference>
<evidence type="ECO:0000256" key="2">
    <source>
        <dbReference type="ARBA" id="ARBA00022670"/>
    </source>
</evidence>
<dbReference type="InterPro" id="IPR013647">
    <property type="entry name" value="OligopepF_N_dom"/>
</dbReference>
<dbReference type="PANTHER" id="PTHR11804:SF84">
    <property type="entry name" value="SACCHAROLYSIN"/>
    <property type="match status" value="1"/>
</dbReference>
<dbReference type="GO" id="GO:0046872">
    <property type="term" value="F:metal ion binding"/>
    <property type="evidence" value="ECO:0007669"/>
    <property type="project" value="UniProtKB-KW"/>
</dbReference>
<keyword evidence="3" id="KW-0479">Metal-binding</keyword>